<dbReference type="GO" id="GO:0000324">
    <property type="term" value="C:fungal-type vacuole"/>
    <property type="evidence" value="ECO:0007669"/>
    <property type="project" value="TreeGrafter"/>
</dbReference>
<feature type="transmembrane region" description="Helical" evidence="5">
    <location>
        <begin position="166"/>
        <end position="190"/>
    </location>
</feature>
<dbReference type="GO" id="GO:0005886">
    <property type="term" value="C:plasma membrane"/>
    <property type="evidence" value="ECO:0007669"/>
    <property type="project" value="TreeGrafter"/>
</dbReference>
<evidence type="ECO:0000256" key="1">
    <source>
        <dbReference type="ARBA" id="ARBA00004141"/>
    </source>
</evidence>
<proteinExistence type="predicted"/>
<dbReference type="Proteomes" id="UP001150238">
    <property type="component" value="Unassembled WGS sequence"/>
</dbReference>
<gene>
    <name evidence="6" type="ORF">C8J55DRAFT_426772</name>
</gene>
<organism evidence="6 7">
    <name type="scientific">Lentinula lateritia</name>
    <dbReference type="NCBI Taxonomy" id="40482"/>
    <lineage>
        <taxon>Eukaryota</taxon>
        <taxon>Fungi</taxon>
        <taxon>Dikarya</taxon>
        <taxon>Basidiomycota</taxon>
        <taxon>Agaricomycotina</taxon>
        <taxon>Agaricomycetes</taxon>
        <taxon>Agaricomycetidae</taxon>
        <taxon>Agaricales</taxon>
        <taxon>Marasmiineae</taxon>
        <taxon>Omphalotaceae</taxon>
        <taxon>Lentinula</taxon>
    </lineage>
</organism>
<name>A0A9W9AJA1_9AGAR</name>
<evidence type="ECO:0000313" key="7">
    <source>
        <dbReference type="Proteomes" id="UP001150238"/>
    </source>
</evidence>
<comment type="subcellular location">
    <subcellularLocation>
        <location evidence="1">Membrane</location>
        <topology evidence="1">Multi-pass membrane protein</topology>
    </subcellularLocation>
</comment>
<feature type="transmembrane region" description="Helical" evidence="5">
    <location>
        <begin position="132"/>
        <end position="154"/>
    </location>
</feature>
<sequence>MNSSSSSPFVHRASTDDTDSPYGYVPTLWICIMFVTLFSVSTTAQLIHTLFARQWFLLPTIILAGCGEILGWAGRLWSNQNLQAADPYMIQIACLIISPTPLLGAHFIIFGRLVKMLGPQYSRFKPTLYSRIFLSCDVVSLVVQAVGGGMTASANDDAGVNLGTNIMLAGIAIQLAILIIFSAIALEFVYRFNADKPVRLDTENLKNGYMDRRRRIGLYAVFCATFCLFIRAIYRLIELGDGWNGIVIRTQWTFDLFDSAMVVLAMYIWNFVPVSWILSGHGSAQELEMRYNTSNEPLNTKAL</sequence>
<feature type="transmembrane region" description="Helical" evidence="5">
    <location>
        <begin position="216"/>
        <end position="237"/>
    </location>
</feature>
<evidence type="ECO:0000256" key="3">
    <source>
        <dbReference type="ARBA" id="ARBA00022989"/>
    </source>
</evidence>
<feature type="transmembrane region" description="Helical" evidence="5">
    <location>
        <begin position="257"/>
        <end position="279"/>
    </location>
</feature>
<evidence type="ECO:0000313" key="6">
    <source>
        <dbReference type="EMBL" id="KAJ4483028.1"/>
    </source>
</evidence>
<dbReference type="InterPro" id="IPR007568">
    <property type="entry name" value="RTA1"/>
</dbReference>
<evidence type="ECO:0000256" key="5">
    <source>
        <dbReference type="SAM" id="Phobius"/>
    </source>
</evidence>
<feature type="transmembrane region" description="Helical" evidence="5">
    <location>
        <begin position="89"/>
        <end position="111"/>
    </location>
</feature>
<feature type="transmembrane region" description="Helical" evidence="5">
    <location>
        <begin position="56"/>
        <end position="77"/>
    </location>
</feature>
<accession>A0A9W9AJA1</accession>
<evidence type="ECO:0000256" key="4">
    <source>
        <dbReference type="ARBA" id="ARBA00023136"/>
    </source>
</evidence>
<evidence type="ECO:0000256" key="2">
    <source>
        <dbReference type="ARBA" id="ARBA00022692"/>
    </source>
</evidence>
<reference evidence="6" key="2">
    <citation type="journal article" date="2023" name="Proc. Natl. Acad. Sci. U.S.A.">
        <title>A global phylogenomic analysis of the shiitake genus Lentinula.</title>
        <authorList>
            <person name="Sierra-Patev S."/>
            <person name="Min B."/>
            <person name="Naranjo-Ortiz M."/>
            <person name="Looney B."/>
            <person name="Konkel Z."/>
            <person name="Slot J.C."/>
            <person name="Sakamoto Y."/>
            <person name="Steenwyk J.L."/>
            <person name="Rokas A."/>
            <person name="Carro J."/>
            <person name="Camarero S."/>
            <person name="Ferreira P."/>
            <person name="Molpeceres G."/>
            <person name="Ruiz-Duenas F.J."/>
            <person name="Serrano A."/>
            <person name="Henrissat B."/>
            <person name="Drula E."/>
            <person name="Hughes K.W."/>
            <person name="Mata J.L."/>
            <person name="Ishikawa N.K."/>
            <person name="Vargas-Isla R."/>
            <person name="Ushijima S."/>
            <person name="Smith C.A."/>
            <person name="Donoghue J."/>
            <person name="Ahrendt S."/>
            <person name="Andreopoulos W."/>
            <person name="He G."/>
            <person name="LaButti K."/>
            <person name="Lipzen A."/>
            <person name="Ng V."/>
            <person name="Riley R."/>
            <person name="Sandor L."/>
            <person name="Barry K."/>
            <person name="Martinez A.T."/>
            <person name="Xiao Y."/>
            <person name="Gibbons J.G."/>
            <person name="Terashima K."/>
            <person name="Grigoriev I.V."/>
            <person name="Hibbett D."/>
        </authorList>
    </citation>
    <scope>NUCLEOTIDE SEQUENCE</scope>
    <source>
        <strain evidence="6">Sp2 HRB7682 ss15</strain>
    </source>
</reference>
<dbReference type="EMBL" id="JANVFS010000013">
    <property type="protein sequence ID" value="KAJ4483028.1"/>
    <property type="molecule type" value="Genomic_DNA"/>
</dbReference>
<keyword evidence="4 5" id="KW-0472">Membrane</keyword>
<keyword evidence="2 5" id="KW-0812">Transmembrane</keyword>
<feature type="transmembrane region" description="Helical" evidence="5">
    <location>
        <begin position="24"/>
        <end position="44"/>
    </location>
</feature>
<keyword evidence="3 5" id="KW-1133">Transmembrane helix</keyword>
<comment type="caution">
    <text evidence="6">The sequence shown here is derived from an EMBL/GenBank/DDBJ whole genome shotgun (WGS) entry which is preliminary data.</text>
</comment>
<dbReference type="Pfam" id="PF04479">
    <property type="entry name" value="RTA1"/>
    <property type="match status" value="1"/>
</dbReference>
<dbReference type="PANTHER" id="PTHR31465">
    <property type="entry name" value="PROTEIN RTA1-RELATED"/>
    <property type="match status" value="1"/>
</dbReference>
<dbReference type="PANTHER" id="PTHR31465:SF9">
    <property type="entry name" value="SPHINGOID LONG-CHAIN BASE TRANSPORTER RSB1"/>
    <property type="match status" value="1"/>
</dbReference>
<dbReference type="AlphaFoldDB" id="A0A9W9AJA1"/>
<protein>
    <submittedName>
        <fullName evidence="6">RTA1 like protein-domain-containing protein</fullName>
    </submittedName>
</protein>
<reference evidence="6" key="1">
    <citation type="submission" date="2022-08" db="EMBL/GenBank/DDBJ databases">
        <authorList>
            <consortium name="DOE Joint Genome Institute"/>
            <person name="Min B."/>
            <person name="Riley R."/>
            <person name="Sierra-Patev S."/>
            <person name="Naranjo-Ortiz M."/>
            <person name="Looney B."/>
            <person name="Konkel Z."/>
            <person name="Slot J.C."/>
            <person name="Sakamoto Y."/>
            <person name="Steenwyk J.L."/>
            <person name="Rokas A."/>
            <person name="Carro J."/>
            <person name="Camarero S."/>
            <person name="Ferreira P."/>
            <person name="Molpeceres G."/>
            <person name="Ruiz-Duenas F.J."/>
            <person name="Serrano A."/>
            <person name="Henrissat B."/>
            <person name="Drula E."/>
            <person name="Hughes K.W."/>
            <person name="Mata J.L."/>
            <person name="Ishikawa N.K."/>
            <person name="Vargas-Isla R."/>
            <person name="Ushijima S."/>
            <person name="Smith C.A."/>
            <person name="Ahrendt S."/>
            <person name="Andreopoulos W."/>
            <person name="He G."/>
            <person name="Labutti K."/>
            <person name="Lipzen A."/>
            <person name="Ng V."/>
            <person name="Sandor L."/>
            <person name="Barry K."/>
            <person name="Martinez A.T."/>
            <person name="Xiao Y."/>
            <person name="Gibbons J.G."/>
            <person name="Terashima K."/>
            <person name="Hibbett D.S."/>
            <person name="Grigoriev I.V."/>
        </authorList>
    </citation>
    <scope>NUCLEOTIDE SEQUENCE</scope>
    <source>
        <strain evidence="6">Sp2 HRB7682 ss15</strain>
    </source>
</reference>